<proteinExistence type="predicted"/>
<evidence type="ECO:0000313" key="1">
    <source>
        <dbReference type="EMBL" id="ANK12306.1"/>
    </source>
</evidence>
<dbReference type="Proteomes" id="UP000078263">
    <property type="component" value="Chromosome"/>
</dbReference>
<dbReference type="SUPFAM" id="SSF109854">
    <property type="entry name" value="DinB/YfiT-like putative metalloenzymes"/>
    <property type="match status" value="1"/>
</dbReference>
<dbReference type="PANTHER" id="PTHR36922">
    <property type="entry name" value="BLL2446 PROTEIN"/>
    <property type="match status" value="1"/>
</dbReference>
<dbReference type="Gene3D" id="1.20.120.450">
    <property type="entry name" value="dinb family like domain"/>
    <property type="match status" value="1"/>
</dbReference>
<dbReference type="InterPro" id="IPR034660">
    <property type="entry name" value="DinB/YfiT-like"/>
</dbReference>
<dbReference type="RefSeq" id="WP_068350131.1">
    <property type="nucleotide sequence ID" value="NZ_CP016033.1"/>
</dbReference>
<gene>
    <name evidence="1" type="ORF">A9D12_04365</name>
</gene>
<name>A0A192D2T5_9SPHN</name>
<dbReference type="AlphaFoldDB" id="A0A192D2T5"/>
<dbReference type="PANTHER" id="PTHR36922:SF1">
    <property type="entry name" value="DUF1993 DOMAIN-CONTAINING PROTEIN"/>
    <property type="match status" value="1"/>
</dbReference>
<dbReference type="EMBL" id="CP016033">
    <property type="protein sequence ID" value="ANK12306.1"/>
    <property type="molecule type" value="Genomic_DNA"/>
</dbReference>
<dbReference type="Pfam" id="PF09351">
    <property type="entry name" value="DUF1993"/>
    <property type="match status" value="1"/>
</dbReference>
<accession>A0A192D2T5</accession>
<evidence type="ECO:0008006" key="3">
    <source>
        <dbReference type="Google" id="ProtNLM"/>
    </source>
</evidence>
<protein>
    <recommendedName>
        <fullName evidence="3">DUF1993 domain-containing protein</fullName>
    </recommendedName>
</protein>
<dbReference type="STRING" id="1112.A9D12_04365"/>
<dbReference type="OrthoDB" id="338237at2"/>
<dbReference type="InterPro" id="IPR018531">
    <property type="entry name" value="DUF1993"/>
</dbReference>
<keyword evidence="2" id="KW-1185">Reference proteome</keyword>
<organism evidence="1 2">
    <name type="scientific">Erythrobacter neustonensis</name>
    <dbReference type="NCBI Taxonomy" id="1112"/>
    <lineage>
        <taxon>Bacteria</taxon>
        <taxon>Pseudomonadati</taxon>
        <taxon>Pseudomonadota</taxon>
        <taxon>Alphaproteobacteria</taxon>
        <taxon>Sphingomonadales</taxon>
        <taxon>Erythrobacteraceae</taxon>
        <taxon>Erythrobacter/Porphyrobacter group</taxon>
        <taxon>Erythrobacter</taxon>
    </lineage>
</organism>
<reference evidence="1 2" key="1">
    <citation type="submission" date="2016-05" db="EMBL/GenBank/DDBJ databases">
        <title>Compelete Genome Sequence of Bacteriochlorophyll-Synthesizing Bacterium Porphyrobacter neustonensis DSM 9434.</title>
        <authorList>
            <person name="Shi X.-L."/>
            <person name="Wu Y.-H."/>
            <person name="Cheng H."/>
            <person name="Xu L."/>
            <person name="Zhang X.-Q."/>
            <person name="Wang C.-S."/>
            <person name="Xu X.-W."/>
        </authorList>
    </citation>
    <scope>NUCLEOTIDE SEQUENCE [LARGE SCALE GENOMIC DNA]</scope>
    <source>
        <strain evidence="1 2">DSM 9434</strain>
    </source>
</reference>
<sequence length="172" mass="18619">MSYATAALATYANALATLDTLVTKAENHEKGEALLAARLAEDMFPLSTQIRFTLDQVLTALKRLGEDGAATDDSEITSFAQAHERIAAVRAAVAATDPESWPASGETVEFTLPNGMAFAMQAHEYCRDWAIPQVYFHLMAAYAILRAEGVAIGKIDYVGHMLRYLKQPAPAA</sequence>
<dbReference type="KEGG" id="pns:A9D12_04365"/>
<evidence type="ECO:0000313" key="2">
    <source>
        <dbReference type="Proteomes" id="UP000078263"/>
    </source>
</evidence>